<organism evidence="3 4">
    <name type="scientific">Piscinibacter koreensis</name>
    <dbReference type="NCBI Taxonomy" id="2742824"/>
    <lineage>
        <taxon>Bacteria</taxon>
        <taxon>Pseudomonadati</taxon>
        <taxon>Pseudomonadota</taxon>
        <taxon>Betaproteobacteria</taxon>
        <taxon>Burkholderiales</taxon>
        <taxon>Sphaerotilaceae</taxon>
        <taxon>Piscinibacter</taxon>
    </lineage>
</organism>
<dbReference type="Gene3D" id="3.40.50.720">
    <property type="entry name" value="NAD(P)-binding Rossmann-like Domain"/>
    <property type="match status" value="1"/>
</dbReference>
<comment type="similarity">
    <text evidence="1">Belongs to the short-chain dehydrogenases/reductases (SDR) family.</text>
</comment>
<evidence type="ECO:0000256" key="2">
    <source>
        <dbReference type="ARBA" id="ARBA00023002"/>
    </source>
</evidence>
<name>A0A7Y6NL18_9BURK</name>
<comment type="caution">
    <text evidence="3">The sequence shown here is derived from an EMBL/GenBank/DDBJ whole genome shotgun (WGS) entry which is preliminary data.</text>
</comment>
<gene>
    <name evidence="3" type="ORF">HQN59_05285</name>
</gene>
<dbReference type="InterPro" id="IPR020904">
    <property type="entry name" value="Sc_DH/Rdtase_CS"/>
</dbReference>
<dbReference type="RefSeq" id="WP_176066821.1">
    <property type="nucleotide sequence ID" value="NZ_JABWMJ010000002.1"/>
</dbReference>
<dbReference type="GO" id="GO:0016020">
    <property type="term" value="C:membrane"/>
    <property type="evidence" value="ECO:0007669"/>
    <property type="project" value="TreeGrafter"/>
</dbReference>
<dbReference type="SUPFAM" id="SSF51735">
    <property type="entry name" value="NAD(P)-binding Rossmann-fold domains"/>
    <property type="match status" value="1"/>
</dbReference>
<dbReference type="InterPro" id="IPR002347">
    <property type="entry name" value="SDR_fam"/>
</dbReference>
<dbReference type="PANTHER" id="PTHR44196">
    <property type="entry name" value="DEHYDROGENASE/REDUCTASE SDR FAMILY MEMBER 7B"/>
    <property type="match status" value="1"/>
</dbReference>
<dbReference type="AlphaFoldDB" id="A0A7Y6NL18"/>
<keyword evidence="4" id="KW-1185">Reference proteome</keyword>
<accession>A0A7Y6NL18</accession>
<proteinExistence type="inferred from homology"/>
<dbReference type="EMBL" id="JABWMJ010000002">
    <property type="protein sequence ID" value="NUZ05173.1"/>
    <property type="molecule type" value="Genomic_DNA"/>
</dbReference>
<reference evidence="3 4" key="1">
    <citation type="submission" date="2020-06" db="EMBL/GenBank/DDBJ databases">
        <title>Schlegella sp. ID0723 isolated from air conditioner.</title>
        <authorList>
            <person name="Kim D.Y."/>
            <person name="Kim D.-U."/>
        </authorList>
    </citation>
    <scope>NUCLEOTIDE SEQUENCE [LARGE SCALE GENOMIC DNA]</scope>
    <source>
        <strain evidence="3 4">ID0723</strain>
    </source>
</reference>
<protein>
    <submittedName>
        <fullName evidence="3">SDR family NAD(P)-dependent oxidoreductase</fullName>
    </submittedName>
</protein>
<sequence>MTRARAGTGAPLEQTCLVLGGSSGLGRQLAQRFAAAGYAVVLLSSDRRDLEALAADLRLRFGVGAAAVAMDLRKANLDLGELDLALEPLPPLTVVLAPAGMNADEDRADLAGTEQLAIERANFGSIRDIVVHCLPRLRSAPAGLVVGFGSVAAVRGRTRNATYAAAKRALQSYFESLRHALSTTSVRVQFYVLGYLDTNLAFGKTAPFTRASPERLAGYIYQHRSAAFGVKYHPAIWRPICMVVRLLPWSIFRRLRF</sequence>
<dbReference type="PANTHER" id="PTHR44196:SF3">
    <property type="entry name" value="SHORT CHAIN DEHYDROGENASE FAMILY PROTEIN"/>
    <property type="match status" value="1"/>
</dbReference>
<dbReference type="GO" id="GO:0016491">
    <property type="term" value="F:oxidoreductase activity"/>
    <property type="evidence" value="ECO:0007669"/>
    <property type="project" value="UniProtKB-KW"/>
</dbReference>
<dbReference type="Pfam" id="PF00106">
    <property type="entry name" value="adh_short"/>
    <property type="match status" value="1"/>
</dbReference>
<dbReference type="Proteomes" id="UP000529637">
    <property type="component" value="Unassembled WGS sequence"/>
</dbReference>
<evidence type="ECO:0000313" key="3">
    <source>
        <dbReference type="EMBL" id="NUZ05173.1"/>
    </source>
</evidence>
<dbReference type="InterPro" id="IPR036291">
    <property type="entry name" value="NAD(P)-bd_dom_sf"/>
</dbReference>
<dbReference type="PROSITE" id="PS00061">
    <property type="entry name" value="ADH_SHORT"/>
    <property type="match status" value="1"/>
</dbReference>
<evidence type="ECO:0000313" key="4">
    <source>
        <dbReference type="Proteomes" id="UP000529637"/>
    </source>
</evidence>
<keyword evidence="2" id="KW-0560">Oxidoreductase</keyword>
<dbReference type="PRINTS" id="PR00081">
    <property type="entry name" value="GDHRDH"/>
</dbReference>
<evidence type="ECO:0000256" key="1">
    <source>
        <dbReference type="ARBA" id="ARBA00006484"/>
    </source>
</evidence>